<dbReference type="InterPro" id="IPR025356">
    <property type="entry name" value="DUF4260"/>
</dbReference>
<dbReference type="EMBL" id="CADCVA010000310">
    <property type="protein sequence ID" value="CAA9434251.1"/>
    <property type="molecule type" value="Genomic_DNA"/>
</dbReference>
<protein>
    <recommendedName>
        <fullName evidence="3">DUF4260 family protein</fullName>
    </recommendedName>
</protein>
<feature type="transmembrane region" description="Helical" evidence="1">
    <location>
        <begin position="30"/>
        <end position="48"/>
    </location>
</feature>
<keyword evidence="1" id="KW-1133">Transmembrane helix</keyword>
<keyword evidence="1" id="KW-0472">Membrane</keyword>
<dbReference type="AlphaFoldDB" id="A0A6J4Q558"/>
<evidence type="ECO:0008006" key="3">
    <source>
        <dbReference type="Google" id="ProtNLM"/>
    </source>
</evidence>
<reference evidence="2" key="1">
    <citation type="submission" date="2020-02" db="EMBL/GenBank/DDBJ databases">
        <authorList>
            <person name="Meier V. D."/>
        </authorList>
    </citation>
    <scope>NUCLEOTIDE SEQUENCE</scope>
    <source>
        <strain evidence="2">AVDCRST_MAG82</strain>
    </source>
</reference>
<evidence type="ECO:0000256" key="1">
    <source>
        <dbReference type="SAM" id="Phobius"/>
    </source>
</evidence>
<accession>A0A6J4Q558</accession>
<dbReference type="Pfam" id="PF14079">
    <property type="entry name" value="DUF4260"/>
    <property type="match status" value="1"/>
</dbReference>
<name>A0A6J4Q558_9ACTN</name>
<proteinExistence type="predicted"/>
<feature type="transmembrane region" description="Helical" evidence="1">
    <location>
        <begin position="94"/>
        <end position="115"/>
    </location>
</feature>
<evidence type="ECO:0000313" key="2">
    <source>
        <dbReference type="EMBL" id="CAA9434251.1"/>
    </source>
</evidence>
<sequence length="141" mass="15069">MEEITDREMRGRRAAGNGTSGSLLVARPAVMLRAEGAAMLAGSVLLYWANGGSWWLFVLLSLAPDVSMVGYLAGPRVGAALYNAFHSYPLPAALGIFGLLAVSPFAVAVALVWFAHIGMDRLVGYGLKYPTGFEDTHLQRV</sequence>
<organism evidence="2">
    <name type="scientific">uncultured Rubrobacteraceae bacterium</name>
    <dbReference type="NCBI Taxonomy" id="349277"/>
    <lineage>
        <taxon>Bacteria</taxon>
        <taxon>Bacillati</taxon>
        <taxon>Actinomycetota</taxon>
        <taxon>Rubrobacteria</taxon>
        <taxon>Rubrobacterales</taxon>
        <taxon>Rubrobacteraceae</taxon>
        <taxon>environmental samples</taxon>
    </lineage>
</organism>
<keyword evidence="1" id="KW-0812">Transmembrane</keyword>
<gene>
    <name evidence="2" type="ORF">AVDCRST_MAG82-2343</name>
</gene>